<dbReference type="EMBL" id="JAOX01000001">
    <property type="protein sequence ID" value="ETZ90276.1"/>
    <property type="molecule type" value="Genomic_DNA"/>
</dbReference>
<protein>
    <submittedName>
        <fullName evidence="1">30S ribosomal S16 domain protein</fullName>
    </submittedName>
</protein>
<reference evidence="1 2" key="1">
    <citation type="submission" date="2014-01" db="EMBL/GenBank/DDBJ databases">
        <authorList>
            <person name="Zelazny A."/>
            <person name="Olivier K."/>
            <person name="Sampaio E.P."/>
            <person name="Holland S.M."/>
            <person name="Tallon L.J."/>
            <person name="Sadzewicz L.K."/>
            <person name="Sengamalay N."/>
            <person name="Fraser C.M."/>
            <person name="Hine E."/>
            <person name="Shefchek K.A."/>
            <person name="Das S.P."/>
            <person name="Shallom S.J."/>
            <person name="Agrawal S."/>
            <person name="Tettelin H."/>
        </authorList>
    </citation>
    <scope>NUCLEOTIDE SEQUENCE [LARGE SCALE GENOMIC DNA]</scope>
    <source>
        <strain evidence="1 2">MAB_030201_1075</strain>
    </source>
</reference>
<name>A0A829PSX8_9MYCO</name>
<accession>A0A829PSX8</accession>
<sequence length="69" mass="7613">MVPADHLDGTAFAAGAGIGDLDAVLGVTDLPEAGELDLDSHDYKFSLRYHAAIRRFMRECMIRFCLAWV</sequence>
<organism evidence="1 2">
    <name type="scientific">Mycobacteroides abscessus MAB_030201_1075</name>
    <dbReference type="NCBI Taxonomy" id="1335410"/>
    <lineage>
        <taxon>Bacteria</taxon>
        <taxon>Bacillati</taxon>
        <taxon>Actinomycetota</taxon>
        <taxon>Actinomycetes</taxon>
        <taxon>Mycobacteriales</taxon>
        <taxon>Mycobacteriaceae</taxon>
        <taxon>Mycobacteroides</taxon>
        <taxon>Mycobacteroides abscessus</taxon>
    </lineage>
</organism>
<comment type="caution">
    <text evidence="1">The sequence shown here is derived from an EMBL/GenBank/DDBJ whole genome shotgun (WGS) entry which is preliminary data.</text>
</comment>
<dbReference type="Proteomes" id="UP000019854">
    <property type="component" value="Unassembled WGS sequence"/>
</dbReference>
<gene>
    <name evidence="1" type="primary">rpsP</name>
    <name evidence="1" type="ORF">L829_3858</name>
</gene>
<dbReference type="AlphaFoldDB" id="A0A829PSX8"/>
<evidence type="ECO:0000313" key="2">
    <source>
        <dbReference type="Proteomes" id="UP000019854"/>
    </source>
</evidence>
<evidence type="ECO:0000313" key="1">
    <source>
        <dbReference type="EMBL" id="ETZ90276.1"/>
    </source>
</evidence>
<proteinExistence type="predicted"/>